<dbReference type="PANTHER" id="PTHR40202:SF1">
    <property type="entry name" value="HD DOMAIN-CONTAINING PROTEIN"/>
    <property type="match status" value="1"/>
</dbReference>
<dbReference type="Gene3D" id="1.10.3210.10">
    <property type="entry name" value="Hypothetical protein af1432"/>
    <property type="match status" value="1"/>
</dbReference>
<dbReference type="RefSeq" id="WP_241034834.1">
    <property type="nucleotide sequence ID" value="NZ_BAAAJF010000009.1"/>
</dbReference>
<evidence type="ECO:0000259" key="2">
    <source>
        <dbReference type="Pfam" id="PF01966"/>
    </source>
</evidence>
<evidence type="ECO:0000313" key="4">
    <source>
        <dbReference type="Proteomes" id="UP001299970"/>
    </source>
</evidence>
<keyword evidence="4" id="KW-1185">Reference proteome</keyword>
<dbReference type="Proteomes" id="UP001299970">
    <property type="component" value="Unassembled WGS sequence"/>
</dbReference>
<dbReference type="Pfam" id="PF01966">
    <property type="entry name" value="HD"/>
    <property type="match status" value="1"/>
</dbReference>
<dbReference type="PANTHER" id="PTHR40202">
    <property type="match status" value="1"/>
</dbReference>
<dbReference type="InterPro" id="IPR052567">
    <property type="entry name" value="OP_Dioxygenase"/>
</dbReference>
<accession>A0ABS9T934</accession>
<comment type="caution">
    <text evidence="3">The sequence shown here is derived from an EMBL/GenBank/DDBJ whole genome shotgun (WGS) entry which is preliminary data.</text>
</comment>
<protein>
    <submittedName>
        <fullName evidence="3">HD domain-containing protein</fullName>
    </submittedName>
</protein>
<dbReference type="EMBL" id="JAKXMK010000003">
    <property type="protein sequence ID" value="MCH6164811.1"/>
    <property type="molecule type" value="Genomic_DNA"/>
</dbReference>
<evidence type="ECO:0000313" key="3">
    <source>
        <dbReference type="EMBL" id="MCH6164811.1"/>
    </source>
</evidence>
<feature type="region of interest" description="Disordered" evidence="1">
    <location>
        <begin position="154"/>
        <end position="177"/>
    </location>
</feature>
<evidence type="ECO:0000256" key="1">
    <source>
        <dbReference type="SAM" id="MobiDB-lite"/>
    </source>
</evidence>
<reference evidence="3 4" key="1">
    <citation type="submission" date="2022-03" db="EMBL/GenBank/DDBJ databases">
        <title>Pseudonocardia alaer sp. nov., a novel actinomycete isolated from reed forest soil.</title>
        <authorList>
            <person name="Wang L."/>
        </authorList>
    </citation>
    <scope>NUCLEOTIDE SEQUENCE [LARGE SCALE GENOMIC DNA]</scope>
    <source>
        <strain evidence="3 4">Y-16303</strain>
    </source>
</reference>
<dbReference type="InterPro" id="IPR006674">
    <property type="entry name" value="HD_domain"/>
</dbReference>
<feature type="domain" description="HD" evidence="2">
    <location>
        <begin position="32"/>
        <end position="101"/>
    </location>
</feature>
<sequence length="177" mass="18865">MKLRETVRDTMRTDLLAMAELPYGGEDVDQLAHALQAGTLAVAAGSRPALVAAALLHDVGRVPRVMDAFPETPHEEAGAAYVSDLVGAEAGWLVGSHVLAKRALVATDPDYFALLSPASVRSLARQGGAADAEEVQHFLRHPLAADAMQLRRWDDQAKDPQARPLPMDELLDAALSG</sequence>
<name>A0ABS9T934_9PSEU</name>
<organism evidence="3 4">
    <name type="scientific">Pseudonocardia alaniniphila</name>
    <dbReference type="NCBI Taxonomy" id="75291"/>
    <lineage>
        <taxon>Bacteria</taxon>
        <taxon>Bacillati</taxon>
        <taxon>Actinomycetota</taxon>
        <taxon>Actinomycetes</taxon>
        <taxon>Pseudonocardiales</taxon>
        <taxon>Pseudonocardiaceae</taxon>
        <taxon>Pseudonocardia</taxon>
    </lineage>
</organism>
<dbReference type="SUPFAM" id="SSF109604">
    <property type="entry name" value="HD-domain/PDEase-like"/>
    <property type="match status" value="1"/>
</dbReference>
<gene>
    <name evidence="3" type="ORF">MMF94_03860</name>
</gene>
<proteinExistence type="predicted"/>